<proteinExistence type="predicted"/>
<comment type="caution">
    <text evidence="3">The sequence shown here is derived from an EMBL/GenBank/DDBJ whole genome shotgun (WGS) entry which is preliminary data.</text>
</comment>
<feature type="transmembrane region" description="Helical" evidence="2">
    <location>
        <begin position="12"/>
        <end position="30"/>
    </location>
</feature>
<dbReference type="Proteomes" id="UP001221686">
    <property type="component" value="Unassembled WGS sequence"/>
</dbReference>
<keyword evidence="4" id="KW-1185">Reference proteome</keyword>
<evidence type="ECO:0000313" key="4">
    <source>
        <dbReference type="Proteomes" id="UP001221686"/>
    </source>
</evidence>
<reference evidence="3 4" key="1">
    <citation type="submission" date="2022-11" db="EMBL/GenBank/DDBJ databases">
        <title>Minimal conservation of predation-associated metabolite biosynthetic gene clusters underscores biosynthetic potential of Myxococcota including descriptions for ten novel species: Archangium lansinium sp. nov., Myxococcus landrumus sp. nov., Nannocystis bai.</title>
        <authorList>
            <person name="Ahearne A."/>
            <person name="Stevens C."/>
            <person name="Dowd S."/>
        </authorList>
    </citation>
    <scope>NUCLEOTIDE SEQUENCE [LARGE SCALE GENOMIC DNA]</scope>
    <source>
        <strain evidence="3 4">BB15-2</strain>
    </source>
</reference>
<feature type="region of interest" description="Disordered" evidence="1">
    <location>
        <begin position="145"/>
        <end position="183"/>
    </location>
</feature>
<dbReference type="EMBL" id="JAQNDL010000003">
    <property type="protein sequence ID" value="MDC0720910.1"/>
    <property type="molecule type" value="Genomic_DNA"/>
</dbReference>
<evidence type="ECO:0000313" key="3">
    <source>
        <dbReference type="EMBL" id="MDC0720910.1"/>
    </source>
</evidence>
<evidence type="ECO:0000256" key="1">
    <source>
        <dbReference type="SAM" id="MobiDB-lite"/>
    </source>
</evidence>
<evidence type="ECO:0000256" key="2">
    <source>
        <dbReference type="SAM" id="Phobius"/>
    </source>
</evidence>
<keyword evidence="2" id="KW-1133">Transmembrane helix</keyword>
<keyword evidence="2" id="KW-0812">Transmembrane</keyword>
<protein>
    <submittedName>
        <fullName evidence="3">Uncharacterized protein</fullName>
    </submittedName>
</protein>
<sequence>MTYTLPRLRDRLCVAGFIAFWLVPLVWHGFVSPARLPGEPAIFHRWHSISCLFTDRPNQRNTYYVQVRYFGQSEWETLDLAGYFEMEPFGYRTRMHRYLVRWRGKKSRGREELAAWLYRRHAELHPDRELPSELRFVHAWTIPSVDEPPTGDARPPPLSEFPEERTQIMSLHAPPPELADAHH</sequence>
<organism evidence="3 4">
    <name type="scientific">Nannocystis bainbridge</name>
    <dbReference type="NCBI Taxonomy" id="2995303"/>
    <lineage>
        <taxon>Bacteria</taxon>
        <taxon>Pseudomonadati</taxon>
        <taxon>Myxococcota</taxon>
        <taxon>Polyangia</taxon>
        <taxon>Nannocystales</taxon>
        <taxon>Nannocystaceae</taxon>
        <taxon>Nannocystis</taxon>
    </lineage>
</organism>
<gene>
    <name evidence="3" type="ORF">POL25_28655</name>
</gene>
<name>A0ABT5E4X6_9BACT</name>
<dbReference type="RefSeq" id="WP_272089419.1">
    <property type="nucleotide sequence ID" value="NZ_JAQNDL010000003.1"/>
</dbReference>
<accession>A0ABT5E4X6</accession>
<keyword evidence="2" id="KW-0472">Membrane</keyword>